<evidence type="ECO:0000313" key="2">
    <source>
        <dbReference type="EMBL" id="EKF54637.1"/>
    </source>
</evidence>
<dbReference type="InterPro" id="IPR015931">
    <property type="entry name" value="Acnase/IPM_dHydase_lsu_aba_1/3"/>
</dbReference>
<dbReference type="EMBL" id="AMSG01000017">
    <property type="protein sequence ID" value="EKF54637.1"/>
    <property type="molecule type" value="Genomic_DNA"/>
</dbReference>
<gene>
    <name evidence="2" type="ORF">I215_11219</name>
</gene>
<evidence type="ECO:0000313" key="3">
    <source>
        <dbReference type="Proteomes" id="UP000007364"/>
    </source>
</evidence>
<dbReference type="PATRIC" id="fig|555500.3.peg.2314"/>
<name>K2QIU9_9FLAO</name>
<dbReference type="eggNOG" id="COG1048">
    <property type="taxonomic scope" value="Bacteria"/>
</dbReference>
<dbReference type="STRING" id="555500.I215_11219"/>
<evidence type="ECO:0000256" key="1">
    <source>
        <dbReference type="ARBA" id="ARBA00023004"/>
    </source>
</evidence>
<keyword evidence="1" id="KW-0408">Iron</keyword>
<dbReference type="Proteomes" id="UP000007364">
    <property type="component" value="Unassembled WGS sequence"/>
</dbReference>
<accession>K2QIU9</accession>
<comment type="caution">
    <text evidence="2">The sequence shown here is derived from an EMBL/GenBank/DDBJ whole genome shotgun (WGS) entry which is preliminary data.</text>
</comment>
<proteinExistence type="predicted"/>
<dbReference type="AlphaFoldDB" id="K2QIU9"/>
<dbReference type="SUPFAM" id="SSF53732">
    <property type="entry name" value="Aconitase iron-sulfur domain"/>
    <property type="match status" value="1"/>
</dbReference>
<organism evidence="2 3">
    <name type="scientific">Galbibacter marinus</name>
    <dbReference type="NCBI Taxonomy" id="555500"/>
    <lineage>
        <taxon>Bacteria</taxon>
        <taxon>Pseudomonadati</taxon>
        <taxon>Bacteroidota</taxon>
        <taxon>Flavobacteriia</taxon>
        <taxon>Flavobacteriales</taxon>
        <taxon>Flavobacteriaceae</taxon>
        <taxon>Galbibacter</taxon>
    </lineage>
</organism>
<protein>
    <submittedName>
        <fullName evidence="2">Aconitate hydratase 1</fullName>
    </submittedName>
</protein>
<keyword evidence="3" id="KW-1185">Reference proteome</keyword>
<reference evidence="2 3" key="1">
    <citation type="journal article" date="2012" name="J. Bacteriol.">
        <title>Genome Sequence of Galbibacter marinum Type Strain ck-I2-15.</title>
        <authorList>
            <person name="Lai Q."/>
            <person name="Li C."/>
            <person name="Shao Z."/>
        </authorList>
    </citation>
    <scope>NUCLEOTIDE SEQUENCE [LARGE SCALE GENOMIC DNA]</scope>
    <source>
        <strain evidence="3">ck-I2-15</strain>
    </source>
</reference>
<sequence>MSYKIASLRKLEERGIDVARLPFSIRILLENVLRNRDGFAITEEHLDTLTHWDASGTGPWM</sequence>
<dbReference type="Gene3D" id="3.30.499.10">
    <property type="entry name" value="Aconitase, domain 3"/>
    <property type="match status" value="1"/>
</dbReference>
<dbReference type="OrthoDB" id="9764318at2"/>
<dbReference type="InterPro" id="IPR036008">
    <property type="entry name" value="Aconitase_4Fe-4S_dom"/>
</dbReference>